<feature type="region of interest" description="Disordered" evidence="1">
    <location>
        <begin position="286"/>
        <end position="317"/>
    </location>
</feature>
<feature type="compositionally biased region" description="Pro residues" evidence="1">
    <location>
        <begin position="713"/>
        <end position="724"/>
    </location>
</feature>
<organism evidence="2 3">
    <name type="scientific">Plicaturopsis crispa FD-325 SS-3</name>
    <dbReference type="NCBI Taxonomy" id="944288"/>
    <lineage>
        <taxon>Eukaryota</taxon>
        <taxon>Fungi</taxon>
        <taxon>Dikarya</taxon>
        <taxon>Basidiomycota</taxon>
        <taxon>Agaricomycotina</taxon>
        <taxon>Agaricomycetes</taxon>
        <taxon>Agaricomycetidae</taxon>
        <taxon>Amylocorticiales</taxon>
        <taxon>Amylocorticiaceae</taxon>
        <taxon>Plicatura</taxon>
        <taxon>Plicaturopsis crispa</taxon>
    </lineage>
</organism>
<feature type="compositionally biased region" description="Pro residues" evidence="1">
    <location>
        <begin position="690"/>
        <end position="706"/>
    </location>
</feature>
<evidence type="ECO:0000256" key="1">
    <source>
        <dbReference type="SAM" id="MobiDB-lite"/>
    </source>
</evidence>
<keyword evidence="3" id="KW-1185">Reference proteome</keyword>
<dbReference type="HOGENOM" id="CLU_008395_0_0_1"/>
<accession>A0A0C9T981</accession>
<dbReference type="PANTHER" id="PTHR45725">
    <property type="entry name" value="FORMIN HOMOLOGY 2 FAMILY MEMBER"/>
    <property type="match status" value="1"/>
</dbReference>
<evidence type="ECO:0000313" key="3">
    <source>
        <dbReference type="Proteomes" id="UP000053263"/>
    </source>
</evidence>
<feature type="region of interest" description="Disordered" evidence="1">
    <location>
        <begin position="690"/>
        <end position="839"/>
    </location>
</feature>
<feature type="compositionally biased region" description="Pro residues" evidence="1">
    <location>
        <begin position="754"/>
        <end position="764"/>
    </location>
</feature>
<dbReference type="EMBL" id="KN832569">
    <property type="protein sequence ID" value="KII84788.1"/>
    <property type="molecule type" value="Genomic_DNA"/>
</dbReference>
<dbReference type="OrthoDB" id="3254160at2759"/>
<dbReference type="InterPro" id="IPR051425">
    <property type="entry name" value="Formin_Homology"/>
</dbReference>
<feature type="compositionally biased region" description="Polar residues" evidence="1">
    <location>
        <begin position="287"/>
        <end position="297"/>
    </location>
</feature>
<feature type="region of interest" description="Disordered" evidence="1">
    <location>
        <begin position="545"/>
        <end position="674"/>
    </location>
</feature>
<name>A0A0C9T981_PLICR</name>
<gene>
    <name evidence="2" type="ORF">PLICRDRAFT_179128</name>
</gene>
<evidence type="ECO:0000313" key="2">
    <source>
        <dbReference type="EMBL" id="KII84788.1"/>
    </source>
</evidence>
<feature type="compositionally biased region" description="Polar residues" evidence="1">
    <location>
        <begin position="807"/>
        <end position="822"/>
    </location>
</feature>
<dbReference type="AlphaFoldDB" id="A0A0C9T981"/>
<reference evidence="2 3" key="1">
    <citation type="submission" date="2014-06" db="EMBL/GenBank/DDBJ databases">
        <title>Evolutionary Origins and Diversification of the Mycorrhizal Mutualists.</title>
        <authorList>
            <consortium name="DOE Joint Genome Institute"/>
            <consortium name="Mycorrhizal Genomics Consortium"/>
            <person name="Kohler A."/>
            <person name="Kuo A."/>
            <person name="Nagy L.G."/>
            <person name="Floudas D."/>
            <person name="Copeland A."/>
            <person name="Barry K.W."/>
            <person name="Cichocki N."/>
            <person name="Veneault-Fourrey C."/>
            <person name="LaButti K."/>
            <person name="Lindquist E.A."/>
            <person name="Lipzen A."/>
            <person name="Lundell T."/>
            <person name="Morin E."/>
            <person name="Murat C."/>
            <person name="Riley R."/>
            <person name="Ohm R."/>
            <person name="Sun H."/>
            <person name="Tunlid A."/>
            <person name="Henrissat B."/>
            <person name="Grigoriev I.V."/>
            <person name="Hibbett D.S."/>
            <person name="Martin F."/>
        </authorList>
    </citation>
    <scope>NUCLEOTIDE SEQUENCE [LARGE SCALE GENOMIC DNA]</scope>
    <source>
        <strain evidence="2 3">FD-325 SS-3</strain>
    </source>
</reference>
<dbReference type="Proteomes" id="UP000053263">
    <property type="component" value="Unassembled WGS sequence"/>
</dbReference>
<sequence>MARRIIHAYRHDADLRPFAEVSQNLEGLGCTSVERFLTSPTDDPDEYYVALARDIASAPSPPPMPLEPPELKSDTKPIPATNTGTRMQKVARIHQTCQRVFGSTDALKYEFLEENGASSKQCILTITRPNGLTRSYATQPVFSRKNEAKAQAASLALELGVIDFIVKGEPDASKHKKGLILAPLDGPDGINDAEAVTAPPVEDDPAVKEIEACCAEWRAERVKPHWVALHEPKVGNNYGCALRITLSPHSSRVYSSTVSFETLVEAKKACAIVAMEQDVLEYIKHGNGQTQPAQPDTLQPGAPVASTSEITPDSTPPSAMTLQGFYDSLPQPFPEDLGDKLASQINGPAWLNQTIQSARGGRLSTHFIWTTDGISGMHGCLLRIERPGDSKSYLVDARFSKRADAKSAVCLQAMSQGVGNYIRAIGKAVEDMVTPMMRAWANEQVLPILGAECNRLKPRCPPTYEFEKDRDAFGCTLILELSPNPAPEEVRRYTTPIGYRTKADAKIGVACLAVREGAIEFLRFRGQPPPPDYVPMRTVDDFIAGGSLRTNNKRKDVGGVDSDDRKKQKIKDEPDVPAAASQVKDHSNGNANASGSGGSGPSASQIRTKGQPRLASRSVGSGALPARPLSGNVPVGFGGGRPPSHAPRPGRGGAHAGPAGNFASPPPMSGPAPFQTAAYHAPGFPPSVHPYYAGPPAPAPGYPVPFQPMYSASPPPIPHQPPYAPYAAPQHPYPYHPGTAPNFYPPQTQTQFPSPLPAPPPNANPPHTLNRKRSQATPSRPNPDGHADRSKRRKASPDRGSDARPAPNNNQSKGQASANSEGSPKLKVTVHEPPKSHVQQLLEHCDQKSIPRPHFHDELVADPKGDKAHKVWVIMGKERLELPVTFPDVQKGRERVAKQVLARLRSGENKQGP</sequence>
<feature type="compositionally biased region" description="Polar residues" evidence="1">
    <location>
        <begin position="305"/>
        <end position="317"/>
    </location>
</feature>
<proteinExistence type="predicted"/>
<protein>
    <submittedName>
        <fullName evidence="2">Unplaced genomic scaffold PLICRscaffold_16, whole genome shotgun sequence</fullName>
    </submittedName>
</protein>
<dbReference type="PANTHER" id="PTHR45725:SF1">
    <property type="entry name" value="DISHEVELLED ASSOCIATED ACTIVATOR OF MORPHOGENESIS, ISOFORM D"/>
    <property type="match status" value="1"/>
</dbReference>
<feature type="compositionally biased region" description="Basic and acidic residues" evidence="1">
    <location>
        <begin position="553"/>
        <end position="574"/>
    </location>
</feature>